<accession>U7DV44</accession>
<protein>
    <recommendedName>
        <fullName evidence="3">SCP domain-containing protein</fullName>
    </recommendedName>
</protein>
<keyword evidence="2" id="KW-1185">Reference proteome</keyword>
<evidence type="ECO:0008006" key="3">
    <source>
        <dbReference type="Google" id="ProtNLM"/>
    </source>
</evidence>
<sequence length="66" mass="7121">METARLQVVICVHVSLAQASADDFVKAHNEIRVQVGDVPISWNKNIGSRSLFGQGNLLYQGSPAAI</sequence>
<dbReference type="HOGENOM" id="CLU_2835984_0_0_1"/>
<dbReference type="InParanoid" id="U7DV44"/>
<dbReference type="Proteomes" id="UP000006729">
    <property type="component" value="Chromosome 9"/>
</dbReference>
<dbReference type="AlphaFoldDB" id="U7DV44"/>
<gene>
    <name evidence="1" type="ORF">POPTR_009G083200</name>
</gene>
<dbReference type="EMBL" id="CM009298">
    <property type="protein sequence ID" value="PNT20313.1"/>
    <property type="molecule type" value="Genomic_DNA"/>
</dbReference>
<name>U7DV44_POPTR</name>
<organism evidence="1 2">
    <name type="scientific">Populus trichocarpa</name>
    <name type="common">Western balsam poplar</name>
    <name type="synonym">Populus balsamifera subsp. trichocarpa</name>
    <dbReference type="NCBI Taxonomy" id="3694"/>
    <lineage>
        <taxon>Eukaryota</taxon>
        <taxon>Viridiplantae</taxon>
        <taxon>Streptophyta</taxon>
        <taxon>Embryophyta</taxon>
        <taxon>Tracheophyta</taxon>
        <taxon>Spermatophyta</taxon>
        <taxon>Magnoliopsida</taxon>
        <taxon>eudicotyledons</taxon>
        <taxon>Gunneridae</taxon>
        <taxon>Pentapetalae</taxon>
        <taxon>rosids</taxon>
        <taxon>fabids</taxon>
        <taxon>Malpighiales</taxon>
        <taxon>Salicaceae</taxon>
        <taxon>Saliceae</taxon>
        <taxon>Populus</taxon>
    </lineage>
</organism>
<evidence type="ECO:0000313" key="1">
    <source>
        <dbReference type="EMBL" id="PNT20313.1"/>
    </source>
</evidence>
<reference evidence="1 2" key="1">
    <citation type="journal article" date="2006" name="Science">
        <title>The genome of black cottonwood, Populus trichocarpa (Torr. &amp; Gray).</title>
        <authorList>
            <person name="Tuskan G.A."/>
            <person name="Difazio S."/>
            <person name="Jansson S."/>
            <person name="Bohlmann J."/>
            <person name="Grigoriev I."/>
            <person name="Hellsten U."/>
            <person name="Putnam N."/>
            <person name="Ralph S."/>
            <person name="Rombauts S."/>
            <person name="Salamov A."/>
            <person name="Schein J."/>
            <person name="Sterck L."/>
            <person name="Aerts A."/>
            <person name="Bhalerao R.R."/>
            <person name="Bhalerao R.P."/>
            <person name="Blaudez D."/>
            <person name="Boerjan W."/>
            <person name="Brun A."/>
            <person name="Brunner A."/>
            <person name="Busov V."/>
            <person name="Campbell M."/>
            <person name="Carlson J."/>
            <person name="Chalot M."/>
            <person name="Chapman J."/>
            <person name="Chen G.L."/>
            <person name="Cooper D."/>
            <person name="Coutinho P.M."/>
            <person name="Couturier J."/>
            <person name="Covert S."/>
            <person name="Cronk Q."/>
            <person name="Cunningham R."/>
            <person name="Davis J."/>
            <person name="Degroeve S."/>
            <person name="Dejardin A."/>
            <person name="Depamphilis C."/>
            <person name="Detter J."/>
            <person name="Dirks B."/>
            <person name="Dubchak I."/>
            <person name="Duplessis S."/>
            <person name="Ehlting J."/>
            <person name="Ellis B."/>
            <person name="Gendler K."/>
            <person name="Goodstein D."/>
            <person name="Gribskov M."/>
            <person name="Grimwood J."/>
            <person name="Groover A."/>
            <person name="Gunter L."/>
            <person name="Hamberger B."/>
            <person name="Heinze B."/>
            <person name="Helariutta Y."/>
            <person name="Henrissat B."/>
            <person name="Holligan D."/>
            <person name="Holt R."/>
            <person name="Huang W."/>
            <person name="Islam-Faridi N."/>
            <person name="Jones S."/>
            <person name="Jones-Rhoades M."/>
            <person name="Jorgensen R."/>
            <person name="Joshi C."/>
            <person name="Kangasjarvi J."/>
            <person name="Karlsson J."/>
            <person name="Kelleher C."/>
            <person name="Kirkpatrick R."/>
            <person name="Kirst M."/>
            <person name="Kohler A."/>
            <person name="Kalluri U."/>
            <person name="Larimer F."/>
            <person name="Leebens-Mack J."/>
            <person name="Leple J.C."/>
            <person name="Locascio P."/>
            <person name="Lou Y."/>
            <person name="Lucas S."/>
            <person name="Martin F."/>
            <person name="Montanini B."/>
            <person name="Napoli C."/>
            <person name="Nelson D.R."/>
            <person name="Nelson C."/>
            <person name="Nieminen K."/>
            <person name="Nilsson O."/>
            <person name="Pereda V."/>
            <person name="Peter G."/>
            <person name="Philippe R."/>
            <person name="Pilate G."/>
            <person name="Poliakov A."/>
            <person name="Razumovskaya J."/>
            <person name="Richardson P."/>
            <person name="Rinaldi C."/>
            <person name="Ritland K."/>
            <person name="Rouze P."/>
            <person name="Ryaboy D."/>
            <person name="Schmutz J."/>
            <person name="Schrader J."/>
            <person name="Segerman B."/>
            <person name="Shin H."/>
            <person name="Siddiqui A."/>
            <person name="Sterky F."/>
            <person name="Terry A."/>
            <person name="Tsai C.J."/>
            <person name="Uberbacher E."/>
            <person name="Unneberg P."/>
            <person name="Vahala J."/>
            <person name="Wall K."/>
            <person name="Wessler S."/>
            <person name="Yang G."/>
            <person name="Yin T."/>
            <person name="Douglas C."/>
            <person name="Marra M."/>
            <person name="Sandberg G."/>
            <person name="Van de Peer Y."/>
            <person name="Rokhsar D."/>
        </authorList>
    </citation>
    <scope>NUCLEOTIDE SEQUENCE [LARGE SCALE GENOMIC DNA]</scope>
    <source>
        <strain evidence="2">cv. Nisqually</strain>
    </source>
</reference>
<evidence type="ECO:0000313" key="2">
    <source>
        <dbReference type="Proteomes" id="UP000006729"/>
    </source>
</evidence>
<proteinExistence type="predicted"/>